<keyword evidence="1" id="KW-0812">Transmembrane</keyword>
<comment type="caution">
    <text evidence="3">The sequence shown here is derived from an EMBL/GenBank/DDBJ whole genome shotgun (WGS) entry which is preliminary data.</text>
</comment>
<feature type="transmembrane region" description="Helical" evidence="1">
    <location>
        <begin position="81"/>
        <end position="103"/>
    </location>
</feature>
<keyword evidence="1" id="KW-1133">Transmembrane helix</keyword>
<sequence length="337" mass="36723">MKLTFTHESDFRRERDFSTKINATFEFIGSQFRPLLKSLAYFVLPGALLSGIGMGLMFGNITSMAPKAGSSGAPDVNTSTVISAVSGTGLFILGITVAVLLLISTAYGYVRVRLATPPDEEVQPAQVWAAVRARLGRMLLSWLVFAGIGILIMGGIGAVSFGMINAAASGNDFGAAFSVFGIFFLVVLVFMWIGTTLSLYFPILLIEDVSIGTALRRSFYLVQGKWWSTFGLLMISSMIQSFITYIFAIPMYGIIFAQALKVPGLTSPVISIITTSFYTIGLTFTYVIPLFAIMFQYFNLVERKEGTGLRQLVDSLGQTAAPEVSGTYYRPDEEGEY</sequence>
<feature type="transmembrane region" description="Helical" evidence="1">
    <location>
        <begin position="226"/>
        <end position="249"/>
    </location>
</feature>
<proteinExistence type="predicted"/>
<evidence type="ECO:0000256" key="1">
    <source>
        <dbReference type="SAM" id="Phobius"/>
    </source>
</evidence>
<keyword evidence="4" id="KW-1185">Reference proteome</keyword>
<evidence type="ECO:0000313" key="4">
    <source>
        <dbReference type="Proteomes" id="UP001176429"/>
    </source>
</evidence>
<accession>A0ABT9BGM1</accession>
<keyword evidence="1" id="KW-0472">Membrane</keyword>
<gene>
    <name evidence="3" type="ORF">Q5H93_19495</name>
</gene>
<reference evidence="3" key="1">
    <citation type="submission" date="2023-07" db="EMBL/GenBank/DDBJ databases">
        <authorList>
            <person name="Kim M.K."/>
        </authorList>
    </citation>
    <scope>NUCLEOTIDE SEQUENCE</scope>
    <source>
        <strain evidence="3">ASUV-10-1</strain>
    </source>
</reference>
<dbReference type="Proteomes" id="UP001176429">
    <property type="component" value="Unassembled WGS sequence"/>
</dbReference>
<name>A0ABT9BGM1_9BACT</name>
<feature type="transmembrane region" description="Helical" evidence="1">
    <location>
        <begin position="176"/>
        <end position="205"/>
    </location>
</feature>
<feature type="transmembrane region" description="Helical" evidence="1">
    <location>
        <begin position="269"/>
        <end position="295"/>
    </location>
</feature>
<dbReference type="InterPro" id="IPR057169">
    <property type="entry name" value="DUF7847"/>
</dbReference>
<evidence type="ECO:0000259" key="2">
    <source>
        <dbReference type="Pfam" id="PF25231"/>
    </source>
</evidence>
<dbReference type="EMBL" id="JAUQSY010000015">
    <property type="protein sequence ID" value="MDO7876940.1"/>
    <property type="molecule type" value="Genomic_DNA"/>
</dbReference>
<protein>
    <recommendedName>
        <fullName evidence="2">DUF7847 domain-containing protein</fullName>
    </recommendedName>
</protein>
<feature type="transmembrane region" description="Helical" evidence="1">
    <location>
        <begin position="142"/>
        <end position="164"/>
    </location>
</feature>
<evidence type="ECO:0000313" key="3">
    <source>
        <dbReference type="EMBL" id="MDO7876940.1"/>
    </source>
</evidence>
<feature type="transmembrane region" description="Helical" evidence="1">
    <location>
        <begin position="39"/>
        <end position="61"/>
    </location>
</feature>
<organism evidence="3 4">
    <name type="scientific">Hymenobacter aranciens</name>
    <dbReference type="NCBI Taxonomy" id="3063996"/>
    <lineage>
        <taxon>Bacteria</taxon>
        <taxon>Pseudomonadati</taxon>
        <taxon>Bacteroidota</taxon>
        <taxon>Cytophagia</taxon>
        <taxon>Cytophagales</taxon>
        <taxon>Hymenobacteraceae</taxon>
        <taxon>Hymenobacter</taxon>
    </lineage>
</organism>
<feature type="domain" description="DUF7847" evidence="2">
    <location>
        <begin position="81"/>
        <end position="274"/>
    </location>
</feature>
<dbReference type="RefSeq" id="WP_305008331.1">
    <property type="nucleotide sequence ID" value="NZ_JAUQSY010000015.1"/>
</dbReference>
<dbReference type="Pfam" id="PF25231">
    <property type="entry name" value="DUF7847"/>
    <property type="match status" value="1"/>
</dbReference>